<comment type="caution">
    <text evidence="3">The sequence shown here is derived from an EMBL/GenBank/DDBJ whole genome shotgun (WGS) entry which is preliminary data.</text>
</comment>
<dbReference type="OrthoDB" id="10501131at2759"/>
<dbReference type="EMBL" id="LNIX01000018">
    <property type="protein sequence ID" value="OXA45121.1"/>
    <property type="molecule type" value="Genomic_DNA"/>
</dbReference>
<dbReference type="Pfam" id="PF06974">
    <property type="entry name" value="WS_DGAT_C"/>
    <property type="match status" value="1"/>
</dbReference>
<keyword evidence="4" id="KW-1185">Reference proteome</keyword>
<keyword evidence="1" id="KW-0812">Transmembrane</keyword>
<evidence type="ECO:0000256" key="1">
    <source>
        <dbReference type="SAM" id="Phobius"/>
    </source>
</evidence>
<gene>
    <name evidence="3" type="ORF">Fcan01_20081</name>
</gene>
<accession>A0A226DKI5</accession>
<evidence type="ECO:0000313" key="3">
    <source>
        <dbReference type="EMBL" id="OXA45121.1"/>
    </source>
</evidence>
<evidence type="ECO:0000259" key="2">
    <source>
        <dbReference type="Pfam" id="PF06974"/>
    </source>
</evidence>
<evidence type="ECO:0000313" key="4">
    <source>
        <dbReference type="Proteomes" id="UP000198287"/>
    </source>
</evidence>
<feature type="transmembrane region" description="Helical" evidence="1">
    <location>
        <begin position="37"/>
        <end position="56"/>
    </location>
</feature>
<protein>
    <recommendedName>
        <fullName evidence="2">O-acyltransferase WSD1 C-terminal domain-containing protein</fullName>
    </recommendedName>
</protein>
<keyword evidence="1" id="KW-0472">Membrane</keyword>
<dbReference type="InterPro" id="IPR009721">
    <property type="entry name" value="O-acyltransferase_WSD1_C"/>
</dbReference>
<sequence>MHNSTFSFIPLPVGVSDPMKRLTKIEKYYRRLNHSPATLFSVVMIPVVGGLFSWMIDWFSYNYLSTVLISNFPGPSYGGNFIAGGNNNKVLDINFSAGVGVGNCGIAFCMISYADGMRIITSVDKSILPSDEAVEELNKKIEEELDLYKTLSTV</sequence>
<proteinExistence type="predicted"/>
<feature type="domain" description="O-acyltransferase WSD1 C-terminal" evidence="2">
    <location>
        <begin position="6"/>
        <end position="146"/>
    </location>
</feature>
<reference evidence="3 4" key="1">
    <citation type="submission" date="2015-12" db="EMBL/GenBank/DDBJ databases">
        <title>The genome of Folsomia candida.</title>
        <authorList>
            <person name="Faddeeva A."/>
            <person name="Derks M.F."/>
            <person name="Anvar Y."/>
            <person name="Smit S."/>
            <person name="Van Straalen N."/>
            <person name="Roelofs D."/>
        </authorList>
    </citation>
    <scope>NUCLEOTIDE SEQUENCE [LARGE SCALE GENOMIC DNA]</scope>
    <source>
        <strain evidence="3 4">VU population</strain>
        <tissue evidence="3">Whole body</tissue>
    </source>
</reference>
<keyword evidence="1" id="KW-1133">Transmembrane helix</keyword>
<name>A0A226DKI5_FOLCA</name>
<dbReference type="Proteomes" id="UP000198287">
    <property type="component" value="Unassembled WGS sequence"/>
</dbReference>
<feature type="transmembrane region" description="Helical" evidence="1">
    <location>
        <begin position="95"/>
        <end position="114"/>
    </location>
</feature>
<dbReference type="AlphaFoldDB" id="A0A226DKI5"/>
<organism evidence="3 4">
    <name type="scientific">Folsomia candida</name>
    <name type="common">Springtail</name>
    <dbReference type="NCBI Taxonomy" id="158441"/>
    <lineage>
        <taxon>Eukaryota</taxon>
        <taxon>Metazoa</taxon>
        <taxon>Ecdysozoa</taxon>
        <taxon>Arthropoda</taxon>
        <taxon>Hexapoda</taxon>
        <taxon>Collembola</taxon>
        <taxon>Entomobryomorpha</taxon>
        <taxon>Isotomoidea</taxon>
        <taxon>Isotomidae</taxon>
        <taxon>Proisotominae</taxon>
        <taxon>Folsomia</taxon>
    </lineage>
</organism>